<evidence type="ECO:0000256" key="4">
    <source>
        <dbReference type="ARBA" id="ARBA00022759"/>
    </source>
</evidence>
<evidence type="ECO:0000256" key="5">
    <source>
        <dbReference type="ARBA" id="ARBA00022801"/>
    </source>
</evidence>
<dbReference type="InterPro" id="IPR020568">
    <property type="entry name" value="Ribosomal_Su5_D2-typ_SF"/>
</dbReference>
<evidence type="ECO:0000256" key="2">
    <source>
        <dbReference type="ARBA" id="ARBA00022694"/>
    </source>
</evidence>
<sequence length="112" mass="12935">MRRRAEFLKLFDSPNKISAKGFLIVWQMNALNTPRLGITVSKKVGCAVVRNRIKRSTREVFRMNRHQLPLVDLNVIARRESALMDFASIKWELEKAFRHIGASTCSKELFSS</sequence>
<evidence type="ECO:0000256" key="1">
    <source>
        <dbReference type="ARBA" id="ARBA00002663"/>
    </source>
</evidence>
<evidence type="ECO:0000313" key="10">
    <source>
        <dbReference type="Proteomes" id="UP000784128"/>
    </source>
</evidence>
<name>A0ABS5U4W8_9BACT</name>
<dbReference type="EC" id="3.1.26.5" evidence="7 8"/>
<comment type="similarity">
    <text evidence="7">Belongs to the RnpA family.</text>
</comment>
<protein>
    <recommendedName>
        <fullName evidence="7 8">Ribonuclease P protein component</fullName>
        <shortName evidence="7">RNase P protein</shortName>
        <shortName evidence="7">RNaseP protein</shortName>
        <ecNumber evidence="7 8">3.1.26.5</ecNumber>
    </recommendedName>
    <alternativeName>
        <fullName evidence="7">Protein C5</fullName>
    </alternativeName>
</protein>
<dbReference type="PANTHER" id="PTHR33992:SF1">
    <property type="entry name" value="RIBONUCLEASE P PROTEIN COMPONENT"/>
    <property type="match status" value="1"/>
</dbReference>
<organism evidence="9 10">
    <name type="scientific">Pelotalea chapellei</name>
    <dbReference type="NCBI Taxonomy" id="44671"/>
    <lineage>
        <taxon>Bacteria</taxon>
        <taxon>Pseudomonadati</taxon>
        <taxon>Thermodesulfobacteriota</taxon>
        <taxon>Desulfuromonadia</taxon>
        <taxon>Geobacterales</taxon>
        <taxon>Geobacteraceae</taxon>
        <taxon>Pelotalea</taxon>
    </lineage>
</organism>
<evidence type="ECO:0000256" key="8">
    <source>
        <dbReference type="NCBIfam" id="TIGR00188"/>
    </source>
</evidence>
<comment type="subunit">
    <text evidence="7">Consists of a catalytic RNA component (M1 or rnpB) and a protein subunit.</text>
</comment>
<dbReference type="InterPro" id="IPR020539">
    <property type="entry name" value="RNase_P_CS"/>
</dbReference>
<dbReference type="Gene3D" id="3.30.230.10">
    <property type="match status" value="1"/>
</dbReference>
<dbReference type="InterPro" id="IPR000100">
    <property type="entry name" value="RNase_P"/>
</dbReference>
<dbReference type="Proteomes" id="UP000784128">
    <property type="component" value="Unassembled WGS sequence"/>
</dbReference>
<comment type="catalytic activity">
    <reaction evidence="7">
        <text>Endonucleolytic cleavage of RNA, removing 5'-extranucleotides from tRNA precursor.</text>
        <dbReference type="EC" id="3.1.26.5"/>
    </reaction>
</comment>
<reference evidence="9 10" key="1">
    <citation type="submission" date="2021-05" db="EMBL/GenBank/DDBJ databases">
        <title>The draft genome of Geobacter chapellei DSM 13688.</title>
        <authorList>
            <person name="Xu Z."/>
            <person name="Masuda Y."/>
            <person name="Itoh H."/>
            <person name="Senoo K."/>
        </authorList>
    </citation>
    <scope>NUCLEOTIDE SEQUENCE [LARGE SCALE GENOMIC DNA]</scope>
    <source>
        <strain evidence="9 10">DSM 13688</strain>
    </source>
</reference>
<accession>A0ABS5U4W8</accession>
<dbReference type="PANTHER" id="PTHR33992">
    <property type="entry name" value="RIBONUCLEASE P PROTEIN COMPONENT"/>
    <property type="match status" value="1"/>
</dbReference>
<comment type="caution">
    <text evidence="9">The sequence shown here is derived from an EMBL/GenBank/DDBJ whole genome shotgun (WGS) entry which is preliminary data.</text>
</comment>
<proteinExistence type="inferred from homology"/>
<keyword evidence="3 7" id="KW-0540">Nuclease</keyword>
<dbReference type="GO" id="GO:0004526">
    <property type="term" value="F:ribonuclease P activity"/>
    <property type="evidence" value="ECO:0007669"/>
    <property type="project" value="UniProtKB-EC"/>
</dbReference>
<dbReference type="EMBL" id="JAHDYS010000002">
    <property type="protein sequence ID" value="MBT1070713.1"/>
    <property type="molecule type" value="Genomic_DNA"/>
</dbReference>
<dbReference type="InterPro" id="IPR014721">
    <property type="entry name" value="Ribsml_uS5_D2-typ_fold_subgr"/>
</dbReference>
<keyword evidence="10" id="KW-1185">Reference proteome</keyword>
<evidence type="ECO:0000313" key="9">
    <source>
        <dbReference type="EMBL" id="MBT1070713.1"/>
    </source>
</evidence>
<dbReference type="PROSITE" id="PS00648">
    <property type="entry name" value="RIBONUCLEASE_P"/>
    <property type="match status" value="1"/>
</dbReference>
<evidence type="ECO:0000256" key="3">
    <source>
        <dbReference type="ARBA" id="ARBA00022722"/>
    </source>
</evidence>
<dbReference type="Pfam" id="PF00825">
    <property type="entry name" value="Ribonuclease_P"/>
    <property type="match status" value="1"/>
</dbReference>
<gene>
    <name evidence="7 9" type="primary">rnpA</name>
    <name evidence="9" type="ORF">KJB30_02850</name>
</gene>
<keyword evidence="5 7" id="KW-0378">Hydrolase</keyword>
<dbReference type="SUPFAM" id="SSF54211">
    <property type="entry name" value="Ribosomal protein S5 domain 2-like"/>
    <property type="match status" value="1"/>
</dbReference>
<dbReference type="HAMAP" id="MF_00227">
    <property type="entry name" value="RNase_P"/>
    <property type="match status" value="1"/>
</dbReference>
<evidence type="ECO:0000256" key="7">
    <source>
        <dbReference type="HAMAP-Rule" id="MF_00227"/>
    </source>
</evidence>
<evidence type="ECO:0000256" key="6">
    <source>
        <dbReference type="ARBA" id="ARBA00022884"/>
    </source>
</evidence>
<keyword evidence="2 7" id="KW-0819">tRNA processing</keyword>
<keyword evidence="6 7" id="KW-0694">RNA-binding</keyword>
<dbReference type="NCBIfam" id="TIGR00188">
    <property type="entry name" value="rnpA"/>
    <property type="match status" value="1"/>
</dbReference>
<comment type="function">
    <text evidence="1 7">RNaseP catalyzes the removal of the 5'-leader sequence from pre-tRNA to produce the mature 5'-terminus. It can also cleave other RNA substrates such as 4.5S RNA. The protein component plays an auxiliary but essential role in vivo by binding to the 5'-leader sequence and broadening the substrate specificity of the ribozyme.</text>
</comment>
<keyword evidence="4 7" id="KW-0255">Endonuclease</keyword>